<feature type="domain" description="F-box" evidence="1">
    <location>
        <begin position="17"/>
        <end position="57"/>
    </location>
</feature>
<gene>
    <name evidence="2" type="ORF">QYE76_065272</name>
</gene>
<dbReference type="InterPro" id="IPR017451">
    <property type="entry name" value="F-box-assoc_interact_dom"/>
</dbReference>
<dbReference type="SUPFAM" id="SSF81383">
    <property type="entry name" value="F-box domain"/>
    <property type="match status" value="1"/>
</dbReference>
<dbReference type="InterPro" id="IPR036047">
    <property type="entry name" value="F-box-like_dom_sf"/>
</dbReference>
<accession>A0AAD8S8L7</accession>
<proteinExistence type="predicted"/>
<name>A0AAD8S8L7_LOLMU</name>
<dbReference type="EMBL" id="JAUUTY010000004">
    <property type="protein sequence ID" value="KAK1647467.1"/>
    <property type="molecule type" value="Genomic_DNA"/>
</dbReference>
<dbReference type="PANTHER" id="PTHR31111">
    <property type="entry name" value="BNAA05G37150D PROTEIN-RELATED"/>
    <property type="match status" value="1"/>
</dbReference>
<evidence type="ECO:0000313" key="2">
    <source>
        <dbReference type="EMBL" id="KAK1647467.1"/>
    </source>
</evidence>
<reference evidence="2" key="1">
    <citation type="submission" date="2023-07" db="EMBL/GenBank/DDBJ databases">
        <title>A chromosome-level genome assembly of Lolium multiflorum.</title>
        <authorList>
            <person name="Chen Y."/>
            <person name="Copetti D."/>
            <person name="Kolliker R."/>
            <person name="Studer B."/>
        </authorList>
    </citation>
    <scope>NUCLEOTIDE SEQUENCE</scope>
    <source>
        <strain evidence="2">02402/16</strain>
        <tissue evidence="2">Leaf</tissue>
    </source>
</reference>
<dbReference type="Pfam" id="PF08268">
    <property type="entry name" value="FBA_3"/>
    <property type="match status" value="1"/>
</dbReference>
<dbReference type="InterPro" id="IPR013187">
    <property type="entry name" value="F-box-assoc_dom_typ3"/>
</dbReference>
<dbReference type="Gene3D" id="1.20.1280.50">
    <property type="match status" value="1"/>
</dbReference>
<evidence type="ECO:0000313" key="3">
    <source>
        <dbReference type="Proteomes" id="UP001231189"/>
    </source>
</evidence>
<sequence length="377" mass="42480">MEKKKLQIGVVAMERYFSTDVLVDILKRLPPSSRRRARLVCRHWRQLVDGRTTEMRSRAKLLIWDTLTTTAYVVDDMSSRRRPRRLYRCHKSLVGTCNGLLCLCGDERAPGGGAVVTVVNPSTCETLAVPPPPRRWHDRNRKRWHEQYSFAYHPITGRYKVVHLPCSLDPVCSFNAVHVFTLGETAWREAPVGPGGARCNLAAGVVSIDGTTHWVRVMPSGLAVDVVSFDLGDERVAAAAAPLPTPLARDASYHLTEVLGRLGFVQGGHRADVWVLEEGRRWSLRYILGQPVPRPQFTYPGQCVLTVRDESAFYAHWWKGSPMSSGRRLRHDDAMRVGYRDEGTLVANMMAPHRSDEGYQTFAYVETNEPLDHYGSS</sequence>
<organism evidence="2 3">
    <name type="scientific">Lolium multiflorum</name>
    <name type="common">Italian ryegrass</name>
    <name type="synonym">Lolium perenne subsp. multiflorum</name>
    <dbReference type="NCBI Taxonomy" id="4521"/>
    <lineage>
        <taxon>Eukaryota</taxon>
        <taxon>Viridiplantae</taxon>
        <taxon>Streptophyta</taxon>
        <taxon>Embryophyta</taxon>
        <taxon>Tracheophyta</taxon>
        <taxon>Spermatophyta</taxon>
        <taxon>Magnoliopsida</taxon>
        <taxon>Liliopsida</taxon>
        <taxon>Poales</taxon>
        <taxon>Poaceae</taxon>
        <taxon>BOP clade</taxon>
        <taxon>Pooideae</taxon>
        <taxon>Poodae</taxon>
        <taxon>Poeae</taxon>
        <taxon>Poeae Chloroplast Group 2 (Poeae type)</taxon>
        <taxon>Loliodinae</taxon>
        <taxon>Loliinae</taxon>
        <taxon>Lolium</taxon>
    </lineage>
</organism>
<dbReference type="SMART" id="SM00256">
    <property type="entry name" value="FBOX"/>
    <property type="match status" value="1"/>
</dbReference>
<comment type="caution">
    <text evidence="2">The sequence shown here is derived from an EMBL/GenBank/DDBJ whole genome shotgun (WGS) entry which is preliminary data.</text>
</comment>
<protein>
    <recommendedName>
        <fullName evidence="1">F-box domain-containing protein</fullName>
    </recommendedName>
</protein>
<dbReference type="PANTHER" id="PTHR31111:SF133">
    <property type="entry name" value="OS07G0196600 PROTEIN"/>
    <property type="match status" value="1"/>
</dbReference>
<dbReference type="NCBIfam" id="TIGR01640">
    <property type="entry name" value="F_box_assoc_1"/>
    <property type="match status" value="1"/>
</dbReference>
<dbReference type="Proteomes" id="UP001231189">
    <property type="component" value="Unassembled WGS sequence"/>
</dbReference>
<dbReference type="Pfam" id="PF00646">
    <property type="entry name" value="F-box"/>
    <property type="match status" value="1"/>
</dbReference>
<keyword evidence="3" id="KW-1185">Reference proteome</keyword>
<dbReference type="InterPro" id="IPR001810">
    <property type="entry name" value="F-box_dom"/>
</dbReference>
<dbReference type="AlphaFoldDB" id="A0AAD8S8L7"/>
<evidence type="ECO:0000259" key="1">
    <source>
        <dbReference type="SMART" id="SM00256"/>
    </source>
</evidence>